<proteinExistence type="predicted"/>
<evidence type="ECO:0000313" key="3">
    <source>
        <dbReference type="Proteomes" id="UP000005496"/>
    </source>
</evidence>
<dbReference type="OrthoDB" id="5420793at2"/>
<accession>D6SNP4</accession>
<sequence>MAAIIHDPVQFYKKMDRMDSEGNKSAIAARQAREIISSLADKNHLDHELRIKLSRDGEARIKNCIKFQLVDGHRMVAVKEKDWFIFLFLGTHDETDNWIKNNMNMRPDPARGKAIPPSSQSQNSREEPEQAGRAEDQEPPSIHDLDVPLHEVLDQKTLREIFPGICAPPR</sequence>
<dbReference type="eggNOG" id="ENOG50331G1">
    <property type="taxonomic scope" value="Bacteria"/>
</dbReference>
<protein>
    <submittedName>
        <fullName evidence="2">Uncharacterized protein</fullName>
    </submittedName>
</protein>
<keyword evidence="3" id="KW-1185">Reference proteome</keyword>
<organism evidence="2 3">
    <name type="scientific">Desulfonatronospira thiodismutans ASO3-1</name>
    <dbReference type="NCBI Taxonomy" id="555779"/>
    <lineage>
        <taxon>Bacteria</taxon>
        <taxon>Pseudomonadati</taxon>
        <taxon>Thermodesulfobacteriota</taxon>
        <taxon>Desulfovibrionia</taxon>
        <taxon>Desulfovibrionales</taxon>
        <taxon>Desulfonatronovibrionaceae</taxon>
        <taxon>Desulfonatronospira</taxon>
    </lineage>
</organism>
<reference evidence="2" key="1">
    <citation type="submission" date="2010-05" db="EMBL/GenBank/DDBJ databases">
        <title>The draft genome of Desulfonatronospira thiodismutans ASO3-1.</title>
        <authorList>
            <consortium name="US DOE Joint Genome Institute (JGI-PGF)"/>
            <person name="Lucas S."/>
            <person name="Copeland A."/>
            <person name="Lapidus A."/>
            <person name="Cheng J.-F."/>
            <person name="Bruce D."/>
            <person name="Goodwin L."/>
            <person name="Pitluck S."/>
            <person name="Chertkov O."/>
            <person name="Brettin T."/>
            <person name="Detter J.C."/>
            <person name="Han C."/>
            <person name="Land M.L."/>
            <person name="Hauser L."/>
            <person name="Kyrpides N."/>
            <person name="Mikhailova N."/>
            <person name="Muyzer G."/>
            <person name="Woyke T."/>
        </authorList>
    </citation>
    <scope>NUCLEOTIDE SEQUENCE [LARGE SCALE GENOMIC DNA]</scope>
    <source>
        <strain evidence="2">ASO3-1</strain>
    </source>
</reference>
<gene>
    <name evidence="2" type="ORF">Dthio_PD1722</name>
</gene>
<name>D6SNP4_9BACT</name>
<feature type="compositionally biased region" description="Basic and acidic residues" evidence="1">
    <location>
        <begin position="124"/>
        <end position="148"/>
    </location>
</feature>
<feature type="region of interest" description="Disordered" evidence="1">
    <location>
        <begin position="99"/>
        <end position="148"/>
    </location>
</feature>
<dbReference type="AlphaFoldDB" id="D6SNP4"/>
<dbReference type="EMBL" id="ACJN02000002">
    <property type="protein sequence ID" value="EFI34370.1"/>
    <property type="molecule type" value="Genomic_DNA"/>
</dbReference>
<comment type="caution">
    <text evidence="2">The sequence shown here is derived from an EMBL/GenBank/DDBJ whole genome shotgun (WGS) entry which is preliminary data.</text>
</comment>
<evidence type="ECO:0000256" key="1">
    <source>
        <dbReference type="SAM" id="MobiDB-lite"/>
    </source>
</evidence>
<dbReference type="RefSeq" id="WP_008869698.1">
    <property type="nucleotide sequence ID" value="NZ_ACJN02000002.1"/>
</dbReference>
<evidence type="ECO:0000313" key="2">
    <source>
        <dbReference type="EMBL" id="EFI34370.1"/>
    </source>
</evidence>
<dbReference type="Proteomes" id="UP000005496">
    <property type="component" value="Unassembled WGS sequence"/>
</dbReference>